<evidence type="ECO:0000256" key="1">
    <source>
        <dbReference type="SAM" id="Phobius"/>
    </source>
</evidence>
<organism evidence="2 3">
    <name type="scientific">Kocuria gwangalliensis</name>
    <dbReference type="NCBI Taxonomy" id="501592"/>
    <lineage>
        <taxon>Bacteria</taxon>
        <taxon>Bacillati</taxon>
        <taxon>Actinomycetota</taxon>
        <taxon>Actinomycetes</taxon>
        <taxon>Micrococcales</taxon>
        <taxon>Micrococcaceae</taxon>
        <taxon>Kocuria</taxon>
    </lineage>
</organism>
<protein>
    <recommendedName>
        <fullName evidence="4">SPW repeat-containing protein</fullName>
    </recommendedName>
</protein>
<evidence type="ECO:0008006" key="4">
    <source>
        <dbReference type="Google" id="ProtNLM"/>
    </source>
</evidence>
<evidence type="ECO:0000313" key="2">
    <source>
        <dbReference type="EMBL" id="GAA4703402.1"/>
    </source>
</evidence>
<proteinExistence type="predicted"/>
<feature type="transmembrane region" description="Helical" evidence="1">
    <location>
        <begin position="7"/>
        <end position="24"/>
    </location>
</feature>
<reference evidence="3" key="1">
    <citation type="journal article" date="2019" name="Int. J. Syst. Evol. Microbiol.">
        <title>The Global Catalogue of Microorganisms (GCM) 10K type strain sequencing project: providing services to taxonomists for standard genome sequencing and annotation.</title>
        <authorList>
            <consortium name="The Broad Institute Genomics Platform"/>
            <consortium name="The Broad Institute Genome Sequencing Center for Infectious Disease"/>
            <person name="Wu L."/>
            <person name="Ma J."/>
        </authorList>
    </citation>
    <scope>NUCLEOTIDE SEQUENCE [LARGE SCALE GENOMIC DNA]</scope>
    <source>
        <strain evidence="3">JCM 18958</strain>
    </source>
</reference>
<accession>A0ABP8XB97</accession>
<keyword evidence="3" id="KW-1185">Reference proteome</keyword>
<sequence length="65" mass="6839">MDVSIGYLALLLPGFCLWVGYGIASDDTALVIPHTVATVIAGVTIAVAVRLRRIATDDAPRMSPN</sequence>
<feature type="transmembrane region" description="Helical" evidence="1">
    <location>
        <begin position="30"/>
        <end position="51"/>
    </location>
</feature>
<dbReference type="Proteomes" id="UP001501446">
    <property type="component" value="Unassembled WGS sequence"/>
</dbReference>
<gene>
    <name evidence="2" type="ORF">GCM10025781_22680</name>
</gene>
<name>A0ABP8XB97_9MICC</name>
<dbReference type="Gene3D" id="1.20.1280.290">
    <property type="match status" value="1"/>
</dbReference>
<keyword evidence="1" id="KW-0812">Transmembrane</keyword>
<keyword evidence="1" id="KW-1133">Transmembrane helix</keyword>
<evidence type="ECO:0000313" key="3">
    <source>
        <dbReference type="Proteomes" id="UP001501446"/>
    </source>
</evidence>
<keyword evidence="1" id="KW-0472">Membrane</keyword>
<dbReference type="EMBL" id="BAABLN010000034">
    <property type="protein sequence ID" value="GAA4703402.1"/>
    <property type="molecule type" value="Genomic_DNA"/>
</dbReference>
<comment type="caution">
    <text evidence="2">The sequence shown here is derived from an EMBL/GenBank/DDBJ whole genome shotgun (WGS) entry which is preliminary data.</text>
</comment>